<dbReference type="EMBL" id="CP095873">
    <property type="protein sequence ID" value="UPL20183.1"/>
    <property type="molecule type" value="Genomic_DNA"/>
</dbReference>
<dbReference type="Gene3D" id="1.10.260.40">
    <property type="entry name" value="lambda repressor-like DNA-binding domains"/>
    <property type="match status" value="1"/>
</dbReference>
<accession>A0AAE9H571</accession>
<protein>
    <submittedName>
        <fullName evidence="1">Uncharacterized protein</fullName>
    </submittedName>
</protein>
<dbReference type="GO" id="GO:0003677">
    <property type="term" value="F:DNA binding"/>
    <property type="evidence" value="ECO:0007669"/>
    <property type="project" value="InterPro"/>
</dbReference>
<evidence type="ECO:0000313" key="2">
    <source>
        <dbReference type="Proteomes" id="UP000830925"/>
    </source>
</evidence>
<name>A0AAE9H571_ALCFA</name>
<evidence type="ECO:0000313" key="1">
    <source>
        <dbReference type="EMBL" id="UPL20183.1"/>
    </source>
</evidence>
<dbReference type="InterPro" id="IPR010982">
    <property type="entry name" value="Lambda_DNA-bd_dom_sf"/>
</dbReference>
<gene>
    <name evidence="1" type="ORF">MXF72_12185</name>
</gene>
<sequence>MSIEFEIRVELVIDELVASVRALGGRGIWTKLESLTGVKRQAWKNVHERRQRPTTELVAAIGKLRPKYAFWLVTGITDAANGHIAPSTATTFPERAHLDDPWSERYFESAIEFKDQILADETKTHDDVRRALERKEVFSHWWDSELATKIYGECSSQSYSAVRKAWEKRNQERQHHLKKLFQNAESAKAHKLGVTDPRTDHQHPYFLFYESRHDDTKD</sequence>
<reference evidence="1" key="1">
    <citation type="submission" date="2022-04" db="EMBL/GenBank/DDBJ databases">
        <title>Genomic mining of Alcaligenes faecalis D334 producing ectoin and derivatives.</title>
        <authorList>
            <person name="Doan V.T."/>
            <person name="Quach N.T."/>
            <person name="Vu T.-H.-N."/>
            <person name="Phi Q.-T."/>
        </authorList>
    </citation>
    <scope>NUCLEOTIDE SEQUENCE</scope>
    <source>
        <strain evidence="1">D334</strain>
    </source>
</reference>
<dbReference type="Proteomes" id="UP000830925">
    <property type="component" value="Chromosome"/>
</dbReference>
<proteinExistence type="predicted"/>
<organism evidence="1 2">
    <name type="scientific">Alcaligenes faecalis</name>
    <dbReference type="NCBI Taxonomy" id="511"/>
    <lineage>
        <taxon>Bacteria</taxon>
        <taxon>Pseudomonadati</taxon>
        <taxon>Pseudomonadota</taxon>
        <taxon>Betaproteobacteria</taxon>
        <taxon>Burkholderiales</taxon>
        <taxon>Alcaligenaceae</taxon>
        <taxon>Alcaligenes</taxon>
    </lineage>
</organism>
<dbReference type="AlphaFoldDB" id="A0AAE9H571"/>
<dbReference type="RefSeq" id="WP_247965695.1">
    <property type="nucleotide sequence ID" value="NZ_CP095873.1"/>
</dbReference>